<dbReference type="HOGENOM" id="CLU_2907655_0_0_1"/>
<reference evidence="2" key="2">
    <citation type="submission" date="2015-03" db="UniProtKB">
        <authorList>
            <consortium name="EnsemblPlants"/>
        </authorList>
    </citation>
    <scope>IDENTIFICATION</scope>
</reference>
<sequence length="62" mass="7007">MSSPATPWLTTWKSPADSAADLTWETTWPRSTSTLARSMTGRGSGWWRKKSRRRSVPEKVAI</sequence>
<accession>A0A0D3GZW6</accession>
<dbReference type="EnsemblPlants" id="OBART08G13540.1">
    <property type="protein sequence ID" value="OBART08G13540.1"/>
    <property type="gene ID" value="OBART08G13540"/>
</dbReference>
<proteinExistence type="predicted"/>
<organism evidence="2">
    <name type="scientific">Oryza barthii</name>
    <dbReference type="NCBI Taxonomy" id="65489"/>
    <lineage>
        <taxon>Eukaryota</taxon>
        <taxon>Viridiplantae</taxon>
        <taxon>Streptophyta</taxon>
        <taxon>Embryophyta</taxon>
        <taxon>Tracheophyta</taxon>
        <taxon>Spermatophyta</taxon>
        <taxon>Magnoliopsida</taxon>
        <taxon>Liliopsida</taxon>
        <taxon>Poales</taxon>
        <taxon>Poaceae</taxon>
        <taxon>BOP clade</taxon>
        <taxon>Oryzoideae</taxon>
        <taxon>Oryzeae</taxon>
        <taxon>Oryzinae</taxon>
        <taxon>Oryza</taxon>
    </lineage>
</organism>
<name>A0A0D3GZW6_9ORYZ</name>
<feature type="region of interest" description="Disordered" evidence="1">
    <location>
        <begin position="35"/>
        <end position="62"/>
    </location>
</feature>
<evidence type="ECO:0000256" key="1">
    <source>
        <dbReference type="SAM" id="MobiDB-lite"/>
    </source>
</evidence>
<keyword evidence="3" id="KW-1185">Reference proteome</keyword>
<dbReference type="Gramene" id="OBART08G13540.1">
    <property type="protein sequence ID" value="OBART08G13540.1"/>
    <property type="gene ID" value="OBART08G13540"/>
</dbReference>
<dbReference type="PaxDb" id="65489-OBART08G13540.1"/>
<protein>
    <submittedName>
        <fullName evidence="2">Uncharacterized protein</fullName>
    </submittedName>
</protein>
<evidence type="ECO:0000313" key="2">
    <source>
        <dbReference type="EnsemblPlants" id="OBART08G13540.1"/>
    </source>
</evidence>
<dbReference type="AlphaFoldDB" id="A0A0D3GZW6"/>
<reference evidence="2" key="1">
    <citation type="journal article" date="2009" name="Rice">
        <title>De Novo Next Generation Sequencing of Plant Genomes.</title>
        <authorList>
            <person name="Rounsley S."/>
            <person name="Marri P.R."/>
            <person name="Yu Y."/>
            <person name="He R."/>
            <person name="Sisneros N."/>
            <person name="Goicoechea J.L."/>
            <person name="Lee S.J."/>
            <person name="Angelova A."/>
            <person name="Kudrna D."/>
            <person name="Luo M."/>
            <person name="Affourtit J."/>
            <person name="Desany B."/>
            <person name="Knight J."/>
            <person name="Niazi F."/>
            <person name="Egholm M."/>
            <person name="Wing R.A."/>
        </authorList>
    </citation>
    <scope>NUCLEOTIDE SEQUENCE [LARGE SCALE GENOMIC DNA]</scope>
    <source>
        <strain evidence="2">cv. IRGC 105608</strain>
    </source>
</reference>
<evidence type="ECO:0000313" key="3">
    <source>
        <dbReference type="Proteomes" id="UP000026960"/>
    </source>
</evidence>
<dbReference type="Proteomes" id="UP000026960">
    <property type="component" value="Chromosome 8"/>
</dbReference>